<protein>
    <submittedName>
        <fullName evidence="8">Phosphoglycerate mutase</fullName>
    </submittedName>
</protein>
<dbReference type="CDD" id="cd16011">
    <property type="entry name" value="iPGM_like"/>
    <property type="match status" value="1"/>
</dbReference>
<evidence type="ECO:0000313" key="8">
    <source>
        <dbReference type="EMBL" id="ABI68609.1"/>
    </source>
</evidence>
<gene>
    <name evidence="8" type="ordered locus">Swol_1301</name>
</gene>
<organism evidence="8 9">
    <name type="scientific">Syntrophomonas wolfei subsp. wolfei (strain DSM 2245B / Goettingen)</name>
    <dbReference type="NCBI Taxonomy" id="335541"/>
    <lineage>
        <taxon>Bacteria</taxon>
        <taxon>Bacillati</taxon>
        <taxon>Bacillota</taxon>
        <taxon>Clostridia</taxon>
        <taxon>Eubacteriales</taxon>
        <taxon>Syntrophomonadaceae</taxon>
        <taxon>Syntrophomonas</taxon>
    </lineage>
</organism>
<dbReference type="Pfam" id="PF10143">
    <property type="entry name" value="PhosphMutase"/>
    <property type="match status" value="1"/>
</dbReference>
<keyword evidence="9" id="KW-1185">Reference proteome</keyword>
<dbReference type="SUPFAM" id="SSF53649">
    <property type="entry name" value="Alkaline phosphatase-like"/>
    <property type="match status" value="1"/>
</dbReference>
<dbReference type="Proteomes" id="UP000001968">
    <property type="component" value="Chromosome"/>
</dbReference>
<name>Q0AXE5_SYNWW</name>
<evidence type="ECO:0000256" key="6">
    <source>
        <dbReference type="ARBA" id="ARBA00023235"/>
    </source>
</evidence>
<dbReference type="GO" id="GO:0006096">
    <property type="term" value="P:glycolytic process"/>
    <property type="evidence" value="ECO:0007669"/>
    <property type="project" value="UniProtKB-KW"/>
</dbReference>
<evidence type="ECO:0000313" key="9">
    <source>
        <dbReference type="Proteomes" id="UP000001968"/>
    </source>
</evidence>
<evidence type="ECO:0000256" key="2">
    <source>
        <dbReference type="ARBA" id="ARBA00002315"/>
    </source>
</evidence>
<keyword evidence="6" id="KW-0413">Isomerase</keyword>
<dbReference type="PANTHER" id="PTHR31209">
    <property type="entry name" value="COFACTOR-INDEPENDENT PHOSPHOGLYCERATE MUTASE"/>
    <property type="match status" value="1"/>
</dbReference>
<accession>Q0AXE5</accession>
<dbReference type="Gene3D" id="3.40.720.10">
    <property type="entry name" value="Alkaline Phosphatase, subunit A"/>
    <property type="match status" value="2"/>
</dbReference>
<evidence type="ECO:0000256" key="4">
    <source>
        <dbReference type="ARBA" id="ARBA00005524"/>
    </source>
</evidence>
<dbReference type="AlphaFoldDB" id="Q0AXE5"/>
<comment type="similarity">
    <text evidence="4">Belongs to the BPG-independent phosphoglycerate mutase family. A-PGAM subfamily.</text>
</comment>
<dbReference type="EMBL" id="CP000448">
    <property type="protein sequence ID" value="ABI68609.1"/>
    <property type="molecule type" value="Genomic_DNA"/>
</dbReference>
<dbReference type="InterPro" id="IPR023665">
    <property type="entry name" value="ApgAM_prokaryotes"/>
</dbReference>
<dbReference type="PIRSF" id="PIRSF006392">
    <property type="entry name" value="IPGAM_arch"/>
    <property type="match status" value="1"/>
</dbReference>
<comment type="catalytic activity">
    <reaction evidence="1">
        <text>(2R)-2-phosphoglycerate = (2R)-3-phosphoglycerate</text>
        <dbReference type="Rhea" id="RHEA:15901"/>
        <dbReference type="ChEBI" id="CHEBI:58272"/>
        <dbReference type="ChEBI" id="CHEBI:58289"/>
        <dbReference type="EC" id="5.4.2.12"/>
    </reaction>
</comment>
<dbReference type="KEGG" id="swo:Swol_1301"/>
<dbReference type="OrthoDB" id="9804453at2"/>
<sequence>MKYLVILGDGMADYIIPELGDKTPLQYAHTPYIDSLAQKAVIGQVNTIPPGFPPGSDVANLSVMGYDPCRYYTGRSPLEAVSMGVEMGDEDLALRCNLVSLSAEAEYSERKMLDYSAGEIDTQDSAILLQLLEKELGSDSFHFYPGISYRHLLLWKNGLGREIILTPPHDISGRPIKDYLPQGRDSAPLLEIMRKSSLILQQHPLYRSRLEAGHNPATSVWFWGEGSKPSLPSFQEKFALHGSVVAAVDLVKGLGISAGLKPVSVAGATGGIVTNFAGKARAALDELKQGQDFVYLHIESPDEAGHQGSLEKKIWSIEQLDKEVVSLVVKDMDEFEELRVLILPDHPTPLSIQTHSSEPVPFLFFDKNHPQENPAAVYDEINGSQGMIFEQGHELMDFFIRGKL</sequence>
<dbReference type="HOGENOM" id="CLU_034906_2_0_9"/>
<comment type="pathway">
    <text evidence="3">Carbohydrate degradation.</text>
</comment>
<dbReference type="InterPro" id="IPR006124">
    <property type="entry name" value="Metalloenzyme"/>
</dbReference>
<dbReference type="NCBIfam" id="TIGR00306">
    <property type="entry name" value="apgM"/>
    <property type="match status" value="1"/>
</dbReference>
<dbReference type="STRING" id="335541.Swol_1301"/>
<dbReference type="NCBIfam" id="NF003242">
    <property type="entry name" value="PRK04200.1"/>
    <property type="match status" value="1"/>
</dbReference>
<dbReference type="InterPro" id="IPR004456">
    <property type="entry name" value="Pglycerate_mutase_ApgM"/>
</dbReference>
<feature type="domain" description="Metalloenzyme" evidence="7">
    <location>
        <begin position="1"/>
        <end position="371"/>
    </location>
</feature>
<comment type="function">
    <text evidence="2">Catalyzes the interconversion of 2-phosphoglycerate and 3-phosphoglycerate.</text>
</comment>
<evidence type="ECO:0000256" key="1">
    <source>
        <dbReference type="ARBA" id="ARBA00000370"/>
    </source>
</evidence>
<reference evidence="9" key="1">
    <citation type="journal article" date="2010" name="Environ. Microbiol.">
        <title>The genome of Syntrophomonas wolfei: new insights into syntrophic metabolism and biohydrogen production.</title>
        <authorList>
            <person name="Sieber J.R."/>
            <person name="Sims D.R."/>
            <person name="Han C."/>
            <person name="Kim E."/>
            <person name="Lykidis A."/>
            <person name="Lapidus A.L."/>
            <person name="McDonnald E."/>
            <person name="Rohlin L."/>
            <person name="Culley D.E."/>
            <person name="Gunsalus R."/>
            <person name="McInerney M.J."/>
        </authorList>
    </citation>
    <scope>NUCLEOTIDE SEQUENCE [LARGE SCALE GENOMIC DNA]</scope>
    <source>
        <strain evidence="9">DSM 2245B / Goettingen</strain>
    </source>
</reference>
<dbReference type="NCBIfam" id="TIGR02535">
    <property type="entry name" value="hyp_Hser_kinase"/>
    <property type="match status" value="1"/>
</dbReference>
<evidence type="ECO:0000256" key="5">
    <source>
        <dbReference type="ARBA" id="ARBA00023152"/>
    </source>
</evidence>
<dbReference type="PANTHER" id="PTHR31209:SF4">
    <property type="entry name" value="2,3-BISPHOSPHOGLYCERATE-INDEPENDENT PHOSPHOGLYCERATE MUTASE"/>
    <property type="match status" value="1"/>
</dbReference>
<proteinExistence type="inferred from homology"/>
<dbReference type="eggNOG" id="COG3635">
    <property type="taxonomic scope" value="Bacteria"/>
</dbReference>
<keyword evidence="5" id="KW-0324">Glycolysis</keyword>
<dbReference type="InterPro" id="IPR017850">
    <property type="entry name" value="Alkaline_phosphatase_core_sf"/>
</dbReference>
<dbReference type="GO" id="GO:0046872">
    <property type="term" value="F:metal ion binding"/>
    <property type="evidence" value="ECO:0007669"/>
    <property type="project" value="InterPro"/>
</dbReference>
<evidence type="ECO:0000259" key="7">
    <source>
        <dbReference type="Pfam" id="PF01676"/>
    </source>
</evidence>
<dbReference type="RefSeq" id="WP_011640709.1">
    <property type="nucleotide sequence ID" value="NC_008346.1"/>
</dbReference>
<dbReference type="Pfam" id="PF01676">
    <property type="entry name" value="Metalloenzyme"/>
    <property type="match status" value="1"/>
</dbReference>
<evidence type="ECO:0000256" key="3">
    <source>
        <dbReference type="ARBA" id="ARBA00004921"/>
    </source>
</evidence>
<dbReference type="GO" id="GO:0004619">
    <property type="term" value="F:phosphoglycerate mutase activity"/>
    <property type="evidence" value="ECO:0007669"/>
    <property type="project" value="UniProtKB-EC"/>
</dbReference>